<feature type="region of interest" description="Disordered" evidence="4">
    <location>
        <begin position="48"/>
        <end position="79"/>
    </location>
</feature>
<dbReference type="InterPro" id="IPR017703">
    <property type="entry name" value="YgfZ/GCV_T_CS"/>
</dbReference>
<name>A0A1Z5KB51_FISSO</name>
<dbReference type="Gene3D" id="2.40.30.160">
    <property type="match status" value="1"/>
</dbReference>
<dbReference type="InterPro" id="IPR027266">
    <property type="entry name" value="TrmE/GcvT-like"/>
</dbReference>
<keyword evidence="6" id="KW-1185">Reference proteome</keyword>
<organism evidence="5 6">
    <name type="scientific">Fistulifera solaris</name>
    <name type="common">Oleaginous diatom</name>
    <dbReference type="NCBI Taxonomy" id="1519565"/>
    <lineage>
        <taxon>Eukaryota</taxon>
        <taxon>Sar</taxon>
        <taxon>Stramenopiles</taxon>
        <taxon>Ochrophyta</taxon>
        <taxon>Bacillariophyta</taxon>
        <taxon>Bacillariophyceae</taxon>
        <taxon>Bacillariophycidae</taxon>
        <taxon>Naviculales</taxon>
        <taxon>Naviculaceae</taxon>
        <taxon>Fistulifera</taxon>
    </lineage>
</organism>
<dbReference type="PANTHER" id="PTHR22602">
    <property type="entry name" value="TRANSFERASE CAF17, MITOCHONDRIAL-RELATED"/>
    <property type="match status" value="1"/>
</dbReference>
<dbReference type="SUPFAM" id="SSF103025">
    <property type="entry name" value="Folate-binding domain"/>
    <property type="match status" value="1"/>
</dbReference>
<keyword evidence="3" id="KW-0496">Mitochondrion</keyword>
<reference evidence="5 6" key="1">
    <citation type="journal article" date="2015" name="Plant Cell">
        <title>Oil accumulation by the oleaginous diatom Fistulifera solaris as revealed by the genome and transcriptome.</title>
        <authorList>
            <person name="Tanaka T."/>
            <person name="Maeda Y."/>
            <person name="Veluchamy A."/>
            <person name="Tanaka M."/>
            <person name="Abida H."/>
            <person name="Marechal E."/>
            <person name="Bowler C."/>
            <person name="Muto M."/>
            <person name="Sunaga Y."/>
            <person name="Tanaka M."/>
            <person name="Yoshino T."/>
            <person name="Taniguchi T."/>
            <person name="Fukuda Y."/>
            <person name="Nemoto M."/>
            <person name="Matsumoto M."/>
            <person name="Wong P.S."/>
            <person name="Aburatani S."/>
            <person name="Fujibuchi W."/>
        </authorList>
    </citation>
    <scope>NUCLEOTIDE SEQUENCE [LARGE SCALE GENOMIC DNA]</scope>
    <source>
        <strain evidence="5 6">JPCC DA0580</strain>
    </source>
</reference>
<dbReference type="GO" id="GO:0005759">
    <property type="term" value="C:mitochondrial matrix"/>
    <property type="evidence" value="ECO:0007669"/>
    <property type="project" value="TreeGrafter"/>
</dbReference>
<dbReference type="Gene3D" id="3.30.1360.120">
    <property type="entry name" value="Probable tRNA modification gtpase trme, domain 1"/>
    <property type="match status" value="1"/>
</dbReference>
<evidence type="ECO:0000256" key="4">
    <source>
        <dbReference type="SAM" id="MobiDB-lite"/>
    </source>
</evidence>
<protein>
    <submittedName>
        <fullName evidence="5">tRNA-modifying protein YgfZ</fullName>
    </submittedName>
</protein>
<evidence type="ECO:0000313" key="5">
    <source>
        <dbReference type="EMBL" id="GAX23510.1"/>
    </source>
</evidence>
<dbReference type="NCBIfam" id="TIGR03317">
    <property type="entry name" value="ygfZ_signature"/>
    <property type="match status" value="1"/>
</dbReference>
<dbReference type="AlphaFoldDB" id="A0A1Z5KB51"/>
<dbReference type="Proteomes" id="UP000198406">
    <property type="component" value="Unassembled WGS sequence"/>
</dbReference>
<comment type="caution">
    <text evidence="5">The sequence shown here is derived from an EMBL/GenBank/DDBJ whole genome shotgun (WGS) entry which is preliminary data.</text>
</comment>
<evidence type="ECO:0000256" key="1">
    <source>
        <dbReference type="ARBA" id="ARBA00004173"/>
    </source>
</evidence>
<evidence type="ECO:0000313" key="6">
    <source>
        <dbReference type="Proteomes" id="UP000198406"/>
    </source>
</evidence>
<evidence type="ECO:0000256" key="3">
    <source>
        <dbReference type="ARBA" id="ARBA00023128"/>
    </source>
</evidence>
<accession>A0A1Z5KB51</accession>
<sequence>MPPSITTVTGNFGRLWGRGHEILEPHYRRILSVAGTGATSFLQNLVTSDLRSAPNPPRPEKKGTIRPGIPRHMQPETDPDVQFTDQLRATCFLDNKGRIVTDSLLWKLNEEQYYVEVSNDTVHELLEHMKLFKMRRTKVEITDRTEDMAAAVIYGTLNSQGTPDGFLAGLDPRHPSLGMRVLQLPGDQSPRHITVQQFSDALAKSTFPSMPGNYELVRRLAGVAEGSELKGLVALESNQEHLNAVSFDKGCYLGQELTARVHHTGVLRKRIMPLMLLDPHTDVPSPWRVAANLQEGRERSKFTPEELQYLPTRLPRLSVLTAGNLVAIATGSIEPSTDAVDEKAAMELKVALERSRQRVKEIEEDCTAGAKLVDTATDKTIGKIISPPVKGTNVVLALMRLEAVGLLEGGQWSHTNKIRIGDREYRYLPYLPLWWPELDATTGKAAEETEDDIEVTEVVESSESGIRMPRIEIERIPAEEDVTVR</sequence>
<evidence type="ECO:0000256" key="2">
    <source>
        <dbReference type="ARBA" id="ARBA00022946"/>
    </source>
</evidence>
<dbReference type="OrthoDB" id="191995at2759"/>
<dbReference type="InParanoid" id="A0A1Z5KB51"/>
<keyword evidence="2" id="KW-0809">Transit peptide</keyword>
<dbReference type="InterPro" id="IPR045179">
    <property type="entry name" value="YgfZ/GcvT"/>
</dbReference>
<proteinExistence type="predicted"/>
<comment type="subcellular location">
    <subcellularLocation>
        <location evidence="1">Mitochondrion</location>
    </subcellularLocation>
</comment>
<dbReference type="PANTHER" id="PTHR22602:SF0">
    <property type="entry name" value="TRANSFERASE CAF17, MITOCHONDRIAL-RELATED"/>
    <property type="match status" value="1"/>
</dbReference>
<dbReference type="GO" id="GO:0016226">
    <property type="term" value="P:iron-sulfur cluster assembly"/>
    <property type="evidence" value="ECO:0007669"/>
    <property type="project" value="TreeGrafter"/>
</dbReference>
<gene>
    <name evidence="5" type="ORF">FisN_14Hh316</name>
</gene>
<dbReference type="EMBL" id="BDSP01000202">
    <property type="protein sequence ID" value="GAX23510.1"/>
    <property type="molecule type" value="Genomic_DNA"/>
</dbReference>